<proteinExistence type="predicted"/>
<dbReference type="InterPro" id="IPR000792">
    <property type="entry name" value="Tscrpt_reg_LuxR_C"/>
</dbReference>
<dbReference type="PANTHER" id="PTHR16305">
    <property type="entry name" value="TESTICULAR SOLUBLE ADENYLYL CYCLASE"/>
    <property type="match status" value="1"/>
</dbReference>
<dbReference type="InterPro" id="IPR036388">
    <property type="entry name" value="WH-like_DNA-bd_sf"/>
</dbReference>
<dbReference type="GO" id="GO:0006355">
    <property type="term" value="P:regulation of DNA-templated transcription"/>
    <property type="evidence" value="ECO:0007669"/>
    <property type="project" value="InterPro"/>
</dbReference>
<reference evidence="4 5" key="1">
    <citation type="submission" date="2017-11" db="EMBL/GenBank/DDBJ databases">
        <title>Complete genome sequence of Streptomyces lavendulae subsp. lavendulae CCM 3239 (formerly 'Streptomyces aureofaciens CCM 3239'), the producer of the angucycline-type antibiotic auricin.</title>
        <authorList>
            <person name="Busche T."/>
            <person name="Novakova R."/>
            <person name="Al'Dilaimi A."/>
            <person name="Homerova D."/>
            <person name="Feckova L."/>
            <person name="Rezuchova B."/>
            <person name="Mingyar E."/>
            <person name="Csolleiova D."/>
            <person name="Bekeova C."/>
            <person name="Winkler A."/>
            <person name="Sevcikova B."/>
            <person name="Kalinowski J."/>
            <person name="Kormanec J."/>
            <person name="Ruckert C."/>
        </authorList>
    </citation>
    <scope>NUCLEOTIDE SEQUENCE [LARGE SCALE GENOMIC DNA]</scope>
    <source>
        <strain evidence="4 5">CCM 3239</strain>
    </source>
</reference>
<dbReference type="PRINTS" id="PR00038">
    <property type="entry name" value="HTHLUXR"/>
</dbReference>
<dbReference type="KEGG" id="slx:SLAV_27155"/>
<dbReference type="CDD" id="cd06170">
    <property type="entry name" value="LuxR_C_like"/>
    <property type="match status" value="1"/>
</dbReference>
<accession>A0A2K8PN49</accession>
<dbReference type="GO" id="GO:0005737">
    <property type="term" value="C:cytoplasm"/>
    <property type="evidence" value="ECO:0007669"/>
    <property type="project" value="TreeGrafter"/>
</dbReference>
<dbReference type="Proteomes" id="UP000231791">
    <property type="component" value="Chromosome"/>
</dbReference>
<sequence length="988" mass="102467">MTRTGPVGREAELRLLDEVLAGRGTDGPRVVDLTGAAGIGKSRLLTELCLRARSRGMGVLRGRATEYERHTPYGLFTDAFADLDPDLLRPGTGPASTLATAASPVLRGIGEGALGGGAAGDGDTGHGSGHGQGQGGRRDGFGGGGAGPREGGAGRAGGEAAAPYTDRFAVHRATARLLAALSRTGSGLLIALDDLHWADPASLELLDHLVRHPPHAPVLIAVARRDRQTSASLAAALTRGVDTGAVLRLGLGPLPERDCVERLAPGLRPARAARLYAASGGNPLYFLTLLQQDGTGARSPLGGLGSLLLDELTPLTPAQRRTVEAVAVLGDHATPELLAELAPGPAGELDATLRALALRDLTRPGPAGSWTLRHPVLRTVVHENADHRSRILMHRTAAEALARSGAPAPVRAHHVEQALTGWDPAGAAVLLEAAALASATAPASSAHWLAAVLRVLPEGPRYAGQRLALMLDRARALSVCGELQAGRDLLAEVIDTVPPHDDSGLRPAAVTLCASLERHLGRYARAEALLRRELSRSPAPPPSDLLALGIELGSSAPHSTPYPTVRADVLRTRELARRLGDGAAEADALALMALGEAYEGGLDAAARYADRADALLETLSDRDLALRGESRARLSAASFYLERYGEAERHADRGLALARRVGPPHILSHLLQCKANVLMSTCRLHPALELVEEAETIARGIGSPDLLALALANKAQVLLASLPPGNPESLAVAEEAAAVAGPRTSWWASLAWCVLGFAALFAGKPERARTAMLRAARPDLSGLQPSMRPLFLEALVTATVAGGDLGSADGWAALATADAQRLGLPTQRASALRSTAQLLAARGRTAEAAEAYARAAGEAARSGATLWEAQSLLLGASLAADGPAEAMWHRGRGLAESGGAHLLTGFADLIRPTAPAPSPPPPPLPGLTPREREISALVAEGLTTAAIAARLHLSPRTVDTHLSHIYRKTGVTTRSALAALTARATPAP</sequence>
<protein>
    <submittedName>
        <fullName evidence="4">HTH-type transcriptional regulator</fullName>
    </submittedName>
</protein>
<evidence type="ECO:0000256" key="3">
    <source>
        <dbReference type="SAM" id="MobiDB-lite"/>
    </source>
</evidence>
<dbReference type="GO" id="GO:0005524">
    <property type="term" value="F:ATP binding"/>
    <property type="evidence" value="ECO:0007669"/>
    <property type="project" value="UniProtKB-KW"/>
</dbReference>
<dbReference type="Pfam" id="PF13191">
    <property type="entry name" value="AAA_16"/>
    <property type="match status" value="1"/>
</dbReference>
<keyword evidence="1" id="KW-0547">Nucleotide-binding</keyword>
<gene>
    <name evidence="4" type="ORF">SLAV_27155</name>
</gene>
<dbReference type="SUPFAM" id="SSF52540">
    <property type="entry name" value="P-loop containing nucleoside triphosphate hydrolases"/>
    <property type="match status" value="1"/>
</dbReference>
<dbReference type="Gene3D" id="1.10.10.10">
    <property type="entry name" value="Winged helix-like DNA-binding domain superfamily/Winged helix DNA-binding domain"/>
    <property type="match status" value="1"/>
</dbReference>
<dbReference type="InterPro" id="IPR027417">
    <property type="entry name" value="P-loop_NTPase"/>
</dbReference>
<dbReference type="SMART" id="SM00421">
    <property type="entry name" value="HTH_LUXR"/>
    <property type="match status" value="1"/>
</dbReference>
<feature type="region of interest" description="Disordered" evidence="3">
    <location>
        <begin position="112"/>
        <end position="159"/>
    </location>
</feature>
<dbReference type="PROSITE" id="PS50043">
    <property type="entry name" value="HTH_LUXR_2"/>
    <property type="match status" value="1"/>
</dbReference>
<dbReference type="EMBL" id="CP024985">
    <property type="protein sequence ID" value="ATZ27223.1"/>
    <property type="molecule type" value="Genomic_DNA"/>
</dbReference>
<evidence type="ECO:0000256" key="2">
    <source>
        <dbReference type="ARBA" id="ARBA00022840"/>
    </source>
</evidence>
<dbReference type="PROSITE" id="PS00622">
    <property type="entry name" value="HTH_LUXR_1"/>
    <property type="match status" value="1"/>
</dbReference>
<dbReference type="GO" id="GO:0003677">
    <property type="term" value="F:DNA binding"/>
    <property type="evidence" value="ECO:0007669"/>
    <property type="project" value="InterPro"/>
</dbReference>
<name>A0A2K8PN49_STRLA</name>
<dbReference type="InterPro" id="IPR016032">
    <property type="entry name" value="Sig_transdc_resp-reg_C-effctor"/>
</dbReference>
<dbReference type="OrthoDB" id="4500249at2"/>
<dbReference type="PANTHER" id="PTHR16305:SF35">
    <property type="entry name" value="TRANSCRIPTIONAL ACTIVATOR DOMAIN"/>
    <property type="match status" value="1"/>
</dbReference>
<evidence type="ECO:0000313" key="4">
    <source>
        <dbReference type="EMBL" id="ATZ27223.1"/>
    </source>
</evidence>
<keyword evidence="2" id="KW-0067">ATP-binding</keyword>
<dbReference type="Pfam" id="PF00196">
    <property type="entry name" value="GerE"/>
    <property type="match status" value="1"/>
</dbReference>
<dbReference type="Gene3D" id="1.25.40.10">
    <property type="entry name" value="Tetratricopeptide repeat domain"/>
    <property type="match status" value="1"/>
</dbReference>
<dbReference type="InterPro" id="IPR011990">
    <property type="entry name" value="TPR-like_helical_dom_sf"/>
</dbReference>
<dbReference type="SUPFAM" id="SSF48452">
    <property type="entry name" value="TPR-like"/>
    <property type="match status" value="1"/>
</dbReference>
<dbReference type="InterPro" id="IPR041664">
    <property type="entry name" value="AAA_16"/>
</dbReference>
<feature type="compositionally biased region" description="Gly residues" evidence="3">
    <location>
        <begin position="112"/>
        <end position="157"/>
    </location>
</feature>
<dbReference type="GO" id="GO:0004016">
    <property type="term" value="F:adenylate cyclase activity"/>
    <property type="evidence" value="ECO:0007669"/>
    <property type="project" value="TreeGrafter"/>
</dbReference>
<dbReference type="SUPFAM" id="SSF46894">
    <property type="entry name" value="C-terminal effector domain of the bipartite response regulators"/>
    <property type="match status" value="1"/>
</dbReference>
<organism evidence="4 5">
    <name type="scientific">Streptomyces lavendulae subsp. lavendulae</name>
    <dbReference type="NCBI Taxonomy" id="58340"/>
    <lineage>
        <taxon>Bacteria</taxon>
        <taxon>Bacillati</taxon>
        <taxon>Actinomycetota</taxon>
        <taxon>Actinomycetes</taxon>
        <taxon>Kitasatosporales</taxon>
        <taxon>Streptomycetaceae</taxon>
        <taxon>Streptomyces</taxon>
    </lineage>
</organism>
<evidence type="ECO:0000256" key="1">
    <source>
        <dbReference type="ARBA" id="ARBA00022741"/>
    </source>
</evidence>
<evidence type="ECO:0000313" key="5">
    <source>
        <dbReference type="Proteomes" id="UP000231791"/>
    </source>
</evidence>
<dbReference type="AlphaFoldDB" id="A0A2K8PN49"/>
<keyword evidence="5" id="KW-1185">Reference proteome</keyword>